<proteinExistence type="predicted"/>
<accession>A0A448YTN8</accession>
<evidence type="ECO:0000313" key="3">
    <source>
        <dbReference type="Proteomes" id="UP000290900"/>
    </source>
</evidence>
<dbReference type="OrthoDB" id="3996131at2759"/>
<gene>
    <name evidence="2" type="ORF">BRENAR_LOCUS4986</name>
</gene>
<evidence type="ECO:0000313" key="2">
    <source>
        <dbReference type="EMBL" id="VEU24258.1"/>
    </source>
</evidence>
<dbReference type="AlphaFoldDB" id="A0A448YTN8"/>
<dbReference type="EMBL" id="CAACVR010000076">
    <property type="protein sequence ID" value="VEU24258.1"/>
    <property type="molecule type" value="Genomic_DNA"/>
</dbReference>
<dbReference type="PANTHER" id="PTHR28094:SF1">
    <property type="entry name" value="MEIOTICALLY UP-REGULATED GENE 113 PROTEIN"/>
    <property type="match status" value="1"/>
</dbReference>
<dbReference type="InParanoid" id="A0A448YTN8"/>
<dbReference type="InterPro" id="IPR053006">
    <property type="entry name" value="Meiosis_regulatory"/>
</dbReference>
<dbReference type="Pfam" id="PF10544">
    <property type="entry name" value="T5orf172"/>
    <property type="match status" value="1"/>
</dbReference>
<sequence length="225" mass="26024">MGQCNGITKNGRRCRIILADDGIKYCRYHKTQDCARVSVASARATPKTNQSTVSGYIYIFTLAHLISPKPRKQGWLRIAEPSPDNVIDYTRSSEFRPKHDILIKVGYTSITPLKRLRQWKDHCKQHFVLLTPDTLSSVICSKRDKMECLIHEFRGLKLGHDYSQFDYQKCGFRTERAYDAEQKIHKILRKGYGFGKLYCDGCKTSSSGVHKEWFLVPRKDIKLVF</sequence>
<name>A0A448YTN8_BRENA</name>
<dbReference type="InterPro" id="IPR018306">
    <property type="entry name" value="Phage_T5_Orf172_DNA-bd"/>
</dbReference>
<organism evidence="2 3">
    <name type="scientific">Brettanomyces naardenensis</name>
    <name type="common">Yeast</name>
    <dbReference type="NCBI Taxonomy" id="13370"/>
    <lineage>
        <taxon>Eukaryota</taxon>
        <taxon>Fungi</taxon>
        <taxon>Dikarya</taxon>
        <taxon>Ascomycota</taxon>
        <taxon>Saccharomycotina</taxon>
        <taxon>Pichiomycetes</taxon>
        <taxon>Pichiales</taxon>
        <taxon>Pichiaceae</taxon>
        <taxon>Brettanomyces</taxon>
    </lineage>
</organism>
<dbReference type="PANTHER" id="PTHR28094">
    <property type="entry name" value="MEIOTICALLY UP-REGULATED GENE 113 PROTEIN"/>
    <property type="match status" value="1"/>
</dbReference>
<dbReference type="Proteomes" id="UP000290900">
    <property type="component" value="Unassembled WGS sequence"/>
</dbReference>
<protein>
    <submittedName>
        <fullName evidence="2">DEKNAAC105646</fullName>
    </submittedName>
</protein>
<feature type="non-terminal residue" evidence="2">
    <location>
        <position position="225"/>
    </location>
</feature>
<reference evidence="2 3" key="1">
    <citation type="submission" date="2018-12" db="EMBL/GenBank/DDBJ databases">
        <authorList>
            <person name="Tiukova I."/>
            <person name="Dainat J."/>
        </authorList>
    </citation>
    <scope>NUCLEOTIDE SEQUENCE [LARGE SCALE GENOMIC DNA]</scope>
</reference>
<evidence type="ECO:0000259" key="1">
    <source>
        <dbReference type="Pfam" id="PF10544"/>
    </source>
</evidence>
<keyword evidence="3" id="KW-1185">Reference proteome</keyword>
<feature type="domain" description="Bacteriophage T5 Orf172 DNA-binding" evidence="1">
    <location>
        <begin position="96"/>
        <end position="222"/>
    </location>
</feature>